<feature type="chain" id="PRO_5037928012" evidence="1">
    <location>
        <begin position="31"/>
        <end position="306"/>
    </location>
</feature>
<accession>A0A965ZHT1</accession>
<dbReference type="PROSITE" id="PS51318">
    <property type="entry name" value="TAT"/>
    <property type="match status" value="1"/>
</dbReference>
<name>A0A965ZHT1_9SPHI</name>
<dbReference type="PANTHER" id="PTHR12110">
    <property type="entry name" value="HYDROXYPYRUVATE ISOMERASE"/>
    <property type="match status" value="1"/>
</dbReference>
<evidence type="ECO:0000313" key="4">
    <source>
        <dbReference type="Proteomes" id="UP000638732"/>
    </source>
</evidence>
<keyword evidence="4" id="KW-1185">Reference proteome</keyword>
<dbReference type="EMBL" id="WWEO01000042">
    <property type="protein sequence ID" value="NCD69906.1"/>
    <property type="molecule type" value="Genomic_DNA"/>
</dbReference>
<gene>
    <name evidence="3" type="ORF">GSY63_11110</name>
</gene>
<comment type="caution">
    <text evidence="3">The sequence shown here is derived from an EMBL/GenBank/DDBJ whole genome shotgun (WGS) entry which is preliminary data.</text>
</comment>
<dbReference type="InterPro" id="IPR006311">
    <property type="entry name" value="TAT_signal"/>
</dbReference>
<reference evidence="3" key="2">
    <citation type="submission" date="2020-10" db="EMBL/GenBank/DDBJ databases">
        <title>Mucilaginibacter sp. nov., isolated from soil.</title>
        <authorList>
            <person name="Jeon C.O."/>
        </authorList>
    </citation>
    <scope>NUCLEOTIDE SEQUENCE</scope>
    <source>
        <strain evidence="3">R11</strain>
    </source>
</reference>
<dbReference type="Pfam" id="PF01261">
    <property type="entry name" value="AP_endonuc_2"/>
    <property type="match status" value="1"/>
</dbReference>
<proteinExistence type="predicted"/>
<dbReference type="InterPro" id="IPR050312">
    <property type="entry name" value="IolE/XylAMocC-like"/>
</dbReference>
<dbReference type="Gene3D" id="3.20.20.150">
    <property type="entry name" value="Divalent-metal-dependent TIM barrel enzymes"/>
    <property type="match status" value="1"/>
</dbReference>
<organism evidence="3 4">
    <name type="scientific">Mucilaginibacter agri</name>
    <dbReference type="NCBI Taxonomy" id="2695265"/>
    <lineage>
        <taxon>Bacteria</taxon>
        <taxon>Pseudomonadati</taxon>
        <taxon>Bacteroidota</taxon>
        <taxon>Sphingobacteriia</taxon>
        <taxon>Sphingobacteriales</taxon>
        <taxon>Sphingobacteriaceae</taxon>
        <taxon>Mucilaginibacter</taxon>
    </lineage>
</organism>
<dbReference type="AlphaFoldDB" id="A0A965ZHT1"/>
<dbReference type="InterPro" id="IPR036237">
    <property type="entry name" value="Xyl_isomerase-like_sf"/>
</dbReference>
<evidence type="ECO:0000259" key="2">
    <source>
        <dbReference type="Pfam" id="PF01261"/>
    </source>
</evidence>
<dbReference type="Proteomes" id="UP000638732">
    <property type="component" value="Unassembled WGS sequence"/>
</dbReference>
<protein>
    <submittedName>
        <fullName evidence="3">TIM barrel protein</fullName>
    </submittedName>
</protein>
<keyword evidence="1" id="KW-0732">Signal</keyword>
<evidence type="ECO:0000256" key="1">
    <source>
        <dbReference type="SAM" id="SignalP"/>
    </source>
</evidence>
<dbReference type="SUPFAM" id="SSF51658">
    <property type="entry name" value="Xylose isomerase-like"/>
    <property type="match status" value="1"/>
</dbReference>
<reference evidence="3" key="1">
    <citation type="submission" date="2020-01" db="EMBL/GenBank/DDBJ databases">
        <authorList>
            <person name="Seo Y.L."/>
        </authorList>
    </citation>
    <scope>NUCLEOTIDE SEQUENCE</scope>
    <source>
        <strain evidence="3">R11</strain>
    </source>
</reference>
<feature type="signal peptide" evidence="1">
    <location>
        <begin position="1"/>
        <end position="30"/>
    </location>
</feature>
<sequence length="306" mass="34126">MNSSRRTFIKTGALAIAGTALLKDSLFASAAGKELVGLQLYSVREAMKADPAGTLKQLADGGYRYIEHAGYADGKFYGYTPAEFKKLMEGLGLKMPSGHSRMGAEDWDTVKNDFTDTWKKTIADSAEVGQHFVLSPWLDENLRSDTEGLKRLMQQFNKCGELCKTYGMKFGYHNHNFEFTTKMGDGNLYDFILQNTDPALVAQQMDFGNMIGAGAKPIYYLKKYPGRFELLHVKDEIRSSGKGDLGDGYDSCLLGEGIMPMQEILTLARKSGGTTHFMIEQESYQGKDPVDCVKKDLQIMKKWGYV</sequence>
<feature type="domain" description="Xylose isomerase-like TIM barrel" evidence="2">
    <location>
        <begin position="56"/>
        <end position="302"/>
    </location>
</feature>
<evidence type="ECO:0000313" key="3">
    <source>
        <dbReference type="EMBL" id="NCD69906.1"/>
    </source>
</evidence>
<dbReference type="RefSeq" id="WP_166585879.1">
    <property type="nucleotide sequence ID" value="NZ_WWEO01000042.1"/>
</dbReference>
<dbReference type="PANTHER" id="PTHR12110:SF41">
    <property type="entry name" value="INOSOSE DEHYDRATASE"/>
    <property type="match status" value="1"/>
</dbReference>
<dbReference type="InterPro" id="IPR013022">
    <property type="entry name" value="Xyl_isomerase-like_TIM-brl"/>
</dbReference>